<comment type="caution">
    <text evidence="2">The sequence shown here is derived from an EMBL/GenBank/DDBJ whole genome shotgun (WGS) entry which is preliminary data.</text>
</comment>
<protein>
    <submittedName>
        <fullName evidence="2">Uncharacterized protein</fullName>
    </submittedName>
</protein>
<evidence type="ECO:0000256" key="1">
    <source>
        <dbReference type="SAM" id="MobiDB-lite"/>
    </source>
</evidence>
<proteinExistence type="predicted"/>
<name>A0AAV4PRP5_CAEEX</name>
<feature type="compositionally biased region" description="Polar residues" evidence="1">
    <location>
        <begin position="88"/>
        <end position="99"/>
    </location>
</feature>
<evidence type="ECO:0000313" key="2">
    <source>
        <dbReference type="EMBL" id="GIY00293.1"/>
    </source>
</evidence>
<gene>
    <name evidence="2" type="ORF">CEXT_520641</name>
</gene>
<dbReference type="Proteomes" id="UP001054945">
    <property type="component" value="Unassembled WGS sequence"/>
</dbReference>
<feature type="compositionally biased region" description="Pro residues" evidence="1">
    <location>
        <begin position="29"/>
        <end position="38"/>
    </location>
</feature>
<evidence type="ECO:0000313" key="3">
    <source>
        <dbReference type="Proteomes" id="UP001054945"/>
    </source>
</evidence>
<feature type="region of interest" description="Disordered" evidence="1">
    <location>
        <begin position="24"/>
        <end position="56"/>
    </location>
</feature>
<feature type="region of interest" description="Disordered" evidence="1">
    <location>
        <begin position="88"/>
        <end position="116"/>
    </location>
</feature>
<sequence length="116" mass="12733">MEHGCQSSMGGAIPFRMASPMCKEHSCPLLPPPPPPAPARSTHPHGTPPRQSCLPKHNTFRSYLVEERNFERMRQQLTCLCPRNSTKIQSRPQASTAQRSAPDVVCTAETISANPA</sequence>
<organism evidence="2 3">
    <name type="scientific">Caerostris extrusa</name>
    <name type="common">Bark spider</name>
    <name type="synonym">Caerostris bankana</name>
    <dbReference type="NCBI Taxonomy" id="172846"/>
    <lineage>
        <taxon>Eukaryota</taxon>
        <taxon>Metazoa</taxon>
        <taxon>Ecdysozoa</taxon>
        <taxon>Arthropoda</taxon>
        <taxon>Chelicerata</taxon>
        <taxon>Arachnida</taxon>
        <taxon>Araneae</taxon>
        <taxon>Araneomorphae</taxon>
        <taxon>Entelegynae</taxon>
        <taxon>Araneoidea</taxon>
        <taxon>Araneidae</taxon>
        <taxon>Caerostris</taxon>
    </lineage>
</organism>
<dbReference type="EMBL" id="BPLR01005161">
    <property type="protein sequence ID" value="GIY00293.1"/>
    <property type="molecule type" value="Genomic_DNA"/>
</dbReference>
<keyword evidence="3" id="KW-1185">Reference proteome</keyword>
<dbReference type="AlphaFoldDB" id="A0AAV4PRP5"/>
<accession>A0AAV4PRP5</accession>
<reference evidence="2 3" key="1">
    <citation type="submission" date="2021-06" db="EMBL/GenBank/DDBJ databases">
        <title>Caerostris extrusa draft genome.</title>
        <authorList>
            <person name="Kono N."/>
            <person name="Arakawa K."/>
        </authorList>
    </citation>
    <scope>NUCLEOTIDE SEQUENCE [LARGE SCALE GENOMIC DNA]</scope>
</reference>